<gene>
    <name evidence="3" type="ORF">AD953_11415</name>
</gene>
<evidence type="ECO:0000313" key="3">
    <source>
        <dbReference type="EMBL" id="KXV74506.1"/>
    </source>
</evidence>
<evidence type="ECO:0000313" key="4">
    <source>
        <dbReference type="Proteomes" id="UP000075538"/>
    </source>
</evidence>
<dbReference type="InterPro" id="IPR024537">
    <property type="entry name" value="DUF3322"/>
</dbReference>
<dbReference type="Proteomes" id="UP000075538">
    <property type="component" value="Unassembled WGS sequence"/>
</dbReference>
<protein>
    <recommendedName>
        <fullName evidence="5">Wadjet protein JetD C-terminal domain-containing protein</fullName>
    </recommendedName>
</protein>
<comment type="caution">
    <text evidence="3">The sequence shown here is derived from an EMBL/GenBank/DDBJ whole genome shotgun (WGS) entry which is preliminary data.</text>
</comment>
<evidence type="ECO:0000259" key="1">
    <source>
        <dbReference type="Pfam" id="PF09983"/>
    </source>
</evidence>
<dbReference type="AlphaFoldDB" id="A0A149V2Y4"/>
<dbReference type="PATRIC" id="fig|178901.15.peg.513"/>
<evidence type="ECO:0000259" key="2">
    <source>
        <dbReference type="Pfam" id="PF11795"/>
    </source>
</evidence>
<dbReference type="EMBL" id="LHZZ01000604">
    <property type="protein sequence ID" value="KXV74506.1"/>
    <property type="molecule type" value="Genomic_DNA"/>
</dbReference>
<dbReference type="RefSeq" id="WP_082794750.1">
    <property type="nucleotide sequence ID" value="NZ_LHZZ01000604.1"/>
</dbReference>
<dbReference type="Pfam" id="PF11795">
    <property type="entry name" value="DUF3322"/>
    <property type="match status" value="1"/>
</dbReference>
<organism evidence="3 4">
    <name type="scientific">Acetobacter malorum</name>
    <dbReference type="NCBI Taxonomy" id="178901"/>
    <lineage>
        <taxon>Bacteria</taxon>
        <taxon>Pseudomonadati</taxon>
        <taxon>Pseudomonadota</taxon>
        <taxon>Alphaproteobacteria</taxon>
        <taxon>Acetobacterales</taxon>
        <taxon>Acetobacteraceae</taxon>
        <taxon>Acetobacter</taxon>
    </lineage>
</organism>
<accession>A0A149V2Y4</accession>
<dbReference type="InterPro" id="IPR014544">
    <property type="entry name" value="UCP028408"/>
</dbReference>
<feature type="domain" description="DUF3322" evidence="2">
    <location>
        <begin position="6"/>
        <end position="185"/>
    </location>
</feature>
<sequence>MNWTTPADLKKQLERLWKKGTLSNALITKTSLFPLTLTLRTPSASDITQHLHAVRDWTETLNAMRHIRLIRHTVKNRVQGTQTIPHKAVIETLEDALALLGKHDTARQILALRAMTAKKAPFLLPWLAQNTLTAYRHAPEWERLLTLAVWMRENPALGIYLRQVDLPDIHTKFIERNRTILSQLFQHTLPEHAVNEICSGIDQFEPRYGFRTKPLRIRFRVLDAALSPFPTITNPDITLDSESFAALSLMGCRIFIVENESCFLAFPYLENALVIFGAGYCWDVLKPAHWLQKCSIYYWGDIDTHGFRILDHLRAILPRTHSFLMDEPTLLAYSAFWDEEPSPVRHPLSRLTPSEQSVFTALQTDLFSQNLRLEQERIHFSDLRKILDSLVQP</sequence>
<dbReference type="PIRSF" id="PIRSF028408">
    <property type="entry name" value="UCP028408"/>
    <property type="match status" value="1"/>
</dbReference>
<dbReference type="Pfam" id="PF09983">
    <property type="entry name" value="JetD_C"/>
    <property type="match status" value="1"/>
</dbReference>
<name>A0A149V2Y4_9PROT</name>
<reference evidence="3 4" key="1">
    <citation type="submission" date="2015-06" db="EMBL/GenBank/DDBJ databases">
        <title>Improved classification and identification of acetic acid bacteria using matrix-assisted laser desorption/ionization time-of-flight mass spectrometry; Gluconobacter nephelii and Gluconobacter uchimurae are later heterotypic synonyms of Gluconobacter japonicus and Gluconobacter oxydans, respectively.</title>
        <authorList>
            <person name="Li L."/>
            <person name="Cleenwerck I."/>
            <person name="De Vuyst L."/>
            <person name="Vandamme P."/>
        </authorList>
    </citation>
    <scope>NUCLEOTIDE SEQUENCE [LARGE SCALE GENOMIC DNA]</scope>
    <source>
        <strain evidence="3 4">LMG 1604</strain>
    </source>
</reference>
<feature type="domain" description="Wadjet protein JetD C-terminal" evidence="1">
    <location>
        <begin position="209"/>
        <end position="386"/>
    </location>
</feature>
<dbReference type="InterPro" id="IPR024534">
    <property type="entry name" value="JetD_C"/>
</dbReference>
<evidence type="ECO:0008006" key="5">
    <source>
        <dbReference type="Google" id="ProtNLM"/>
    </source>
</evidence>
<proteinExistence type="predicted"/>